<dbReference type="EMBL" id="AE016817">
    <property type="protein sequence ID" value="AAS52196.2"/>
    <property type="molecule type" value="Genomic_DNA"/>
</dbReference>
<keyword evidence="1" id="KW-0812">Transmembrane</keyword>
<dbReference type="InterPro" id="IPR006577">
    <property type="entry name" value="UAS"/>
</dbReference>
<dbReference type="GO" id="GO:0140624">
    <property type="term" value="P:EGAD pathway"/>
    <property type="evidence" value="ECO:0007669"/>
    <property type="project" value="EnsemblFungi"/>
</dbReference>
<dbReference type="SUPFAM" id="SSF52833">
    <property type="entry name" value="Thioredoxin-like"/>
    <property type="match status" value="1"/>
</dbReference>
<dbReference type="GO" id="GO:0044695">
    <property type="term" value="C:Dsc E3 ubiquitin ligase complex"/>
    <property type="evidence" value="ECO:0007669"/>
    <property type="project" value="EnsemblFungi"/>
</dbReference>
<dbReference type="OrthoDB" id="1026733at2759"/>
<dbReference type="HOGENOM" id="CLU_020031_0_0_1"/>
<keyword evidence="1" id="KW-0472">Membrane</keyword>
<organism evidence="4 5">
    <name type="scientific">Eremothecium gossypii (strain ATCC 10895 / CBS 109.51 / FGSC 9923 / NRRL Y-1056)</name>
    <name type="common">Yeast</name>
    <name type="synonym">Ashbya gossypii</name>
    <dbReference type="NCBI Taxonomy" id="284811"/>
    <lineage>
        <taxon>Eukaryota</taxon>
        <taxon>Fungi</taxon>
        <taxon>Dikarya</taxon>
        <taxon>Ascomycota</taxon>
        <taxon>Saccharomycotina</taxon>
        <taxon>Saccharomycetes</taxon>
        <taxon>Saccharomycetales</taxon>
        <taxon>Saccharomycetaceae</taxon>
        <taxon>Eremothecium</taxon>
    </lineage>
</organism>
<dbReference type="STRING" id="284811.Q759K1"/>
<dbReference type="InterPro" id="IPR036249">
    <property type="entry name" value="Thioredoxin-like_sf"/>
</dbReference>
<dbReference type="RefSeq" id="NP_984372.2">
    <property type="nucleotide sequence ID" value="NM_209725.2"/>
</dbReference>
<dbReference type="Pfam" id="PF00789">
    <property type="entry name" value="UBX"/>
    <property type="match status" value="1"/>
</dbReference>
<gene>
    <name evidence="4" type="ORF">AGOS_ADR276W</name>
</gene>
<dbReference type="SMART" id="SM00594">
    <property type="entry name" value="UAS"/>
    <property type="match status" value="1"/>
</dbReference>
<dbReference type="GO" id="GO:0005783">
    <property type="term" value="C:endoplasmic reticulum"/>
    <property type="evidence" value="ECO:0000318"/>
    <property type="project" value="GO_Central"/>
</dbReference>
<dbReference type="GO" id="GO:0043130">
    <property type="term" value="F:ubiquitin binding"/>
    <property type="evidence" value="ECO:0000318"/>
    <property type="project" value="GO_Central"/>
</dbReference>
<dbReference type="InterPro" id="IPR050730">
    <property type="entry name" value="UBX_domain-protein"/>
</dbReference>
<dbReference type="SMART" id="SM00166">
    <property type="entry name" value="UBX"/>
    <property type="match status" value="1"/>
</dbReference>
<dbReference type="PANTHER" id="PTHR23322:SF103">
    <property type="entry name" value="UBX DOMAIN-CONTAINING PROTEIN 3"/>
    <property type="match status" value="1"/>
</dbReference>
<dbReference type="eggNOG" id="KOG1363">
    <property type="taxonomic scope" value="Eukaryota"/>
</dbReference>
<dbReference type="Proteomes" id="UP000000591">
    <property type="component" value="Chromosome IV"/>
</dbReference>
<dbReference type="GO" id="GO:0016567">
    <property type="term" value="P:protein ubiquitination"/>
    <property type="evidence" value="ECO:0007669"/>
    <property type="project" value="EnsemblFungi"/>
</dbReference>
<dbReference type="InParanoid" id="Q759K1"/>
<keyword evidence="5" id="KW-1185">Reference proteome</keyword>
<evidence type="ECO:0000313" key="5">
    <source>
        <dbReference type="Proteomes" id="UP000000591"/>
    </source>
</evidence>
<dbReference type="FunCoup" id="Q759K1">
    <property type="interactions" value="46"/>
</dbReference>
<evidence type="ECO:0000313" key="4">
    <source>
        <dbReference type="EMBL" id="AAS52196.2"/>
    </source>
</evidence>
<evidence type="ECO:0000259" key="2">
    <source>
        <dbReference type="SMART" id="SM00166"/>
    </source>
</evidence>
<protein>
    <submittedName>
        <fullName evidence="4">ADR276Wp</fullName>
    </submittedName>
</protein>
<dbReference type="Gene3D" id="3.40.30.10">
    <property type="entry name" value="Glutaredoxin"/>
    <property type="match status" value="1"/>
</dbReference>
<feature type="transmembrane region" description="Helical" evidence="1">
    <location>
        <begin position="45"/>
        <end position="68"/>
    </location>
</feature>
<dbReference type="InterPro" id="IPR001012">
    <property type="entry name" value="UBX_dom"/>
</dbReference>
<name>Q759K1_EREGS</name>
<accession>Q759K1</accession>
<dbReference type="SUPFAM" id="SSF54236">
    <property type="entry name" value="Ubiquitin-like"/>
    <property type="match status" value="1"/>
</dbReference>
<dbReference type="GO" id="GO:0036503">
    <property type="term" value="P:ERAD pathway"/>
    <property type="evidence" value="ECO:0000318"/>
    <property type="project" value="GO_Central"/>
</dbReference>
<keyword evidence="1" id="KW-1133">Transmembrane helix</keyword>
<dbReference type="GO" id="GO:0030136">
    <property type="term" value="C:clathrin-coated vesicle"/>
    <property type="evidence" value="ECO:0007669"/>
    <property type="project" value="EnsemblFungi"/>
</dbReference>
<dbReference type="AlphaFoldDB" id="Q759K1"/>
<dbReference type="GO" id="GO:0030276">
    <property type="term" value="F:clathrin binding"/>
    <property type="evidence" value="ECO:0007669"/>
    <property type="project" value="EnsemblFungi"/>
</dbReference>
<dbReference type="InterPro" id="IPR029071">
    <property type="entry name" value="Ubiquitin-like_domsf"/>
</dbReference>
<proteinExistence type="predicted"/>
<dbReference type="GO" id="GO:0072583">
    <property type="term" value="P:clathrin-dependent endocytosis"/>
    <property type="evidence" value="ECO:0007669"/>
    <property type="project" value="EnsemblFungi"/>
</dbReference>
<feature type="domain" description="UBX" evidence="2">
    <location>
        <begin position="321"/>
        <end position="417"/>
    </location>
</feature>
<dbReference type="KEGG" id="ago:AGOS_ADR276W"/>
<evidence type="ECO:0000259" key="3">
    <source>
        <dbReference type="SMART" id="SM00594"/>
    </source>
</evidence>
<reference evidence="4 5" key="1">
    <citation type="journal article" date="2004" name="Science">
        <title>The Ashbya gossypii genome as a tool for mapping the ancient Saccharomyces cerevisiae genome.</title>
        <authorList>
            <person name="Dietrich F.S."/>
            <person name="Voegeli S."/>
            <person name="Brachat S."/>
            <person name="Lerch A."/>
            <person name="Gates K."/>
            <person name="Steiner S."/>
            <person name="Mohr C."/>
            <person name="Pohlmann R."/>
            <person name="Luedi P."/>
            <person name="Choi S."/>
            <person name="Wing R.A."/>
            <person name="Flavier A."/>
            <person name="Gaffney T.D."/>
            <person name="Philippsen P."/>
        </authorList>
    </citation>
    <scope>NUCLEOTIDE SEQUENCE [LARGE SCALE GENOMIC DNA]</scope>
    <source>
        <strain evidence="5">ATCC 10895 / CBS 109.51 / FGSC 9923 / NRRL Y-1056</strain>
    </source>
</reference>
<reference evidence="5" key="2">
    <citation type="journal article" date="2013" name="G3 (Bethesda)">
        <title>Genomes of Ashbya fungi isolated from insects reveal four mating-type loci, numerous translocations, lack of transposons, and distinct gene duplications.</title>
        <authorList>
            <person name="Dietrich F.S."/>
            <person name="Voegeli S."/>
            <person name="Kuo S."/>
            <person name="Philippsen P."/>
        </authorList>
    </citation>
    <scope>GENOME REANNOTATION</scope>
    <source>
        <strain evidence="5">ATCC 10895 / CBS 109.51 / FGSC 9923 / NRRL Y-1056</strain>
    </source>
</reference>
<dbReference type="OMA" id="FFQGSYT"/>
<sequence length="420" mass="49047">MLREYYQRFLNQEQPTFTQLPGGFPEEVPESGEERRPSLGTRIKTWVLAGIIIPPLAILYCLAATVLYTVNVCGSVKRIAGFYGHRESMGHAAQFRLLLESLLIDSAQATRRKRRKRRRGRMYTFSSLYNLENGHMLPQLVPGGYGQLVKTCAEQGKFALVYLHDPLLADPLEYVNGVLSNEEMVGMMKRYQMLLWFGDVTTAEGLQVANMLKVRQFPFLGVMMWKSEKKLEFVGRLEGQGTDFNLASLDHKLQQAYAKLIQFRQQRQNRDLQRLMIEQQDHRYQESLRHDQERERLRQERRAEEARKQNWLLWRKSKLRPEPTQGDICKVGIRTGSGRMIRKFDASLPIEEIYAYVELYRKGILLQDEPFDQPPEDYQYDYGFILTTTMPRTELDPAKIIRDEKSIYPIGTVMVEQYDV</sequence>
<evidence type="ECO:0000256" key="1">
    <source>
        <dbReference type="SAM" id="Phobius"/>
    </source>
</evidence>
<feature type="domain" description="UAS" evidence="3">
    <location>
        <begin position="124"/>
        <end position="250"/>
    </location>
</feature>
<dbReference type="PANTHER" id="PTHR23322">
    <property type="entry name" value="FAS-ASSOCIATED PROTEIN"/>
    <property type="match status" value="1"/>
</dbReference>
<dbReference type="GeneID" id="4620534"/>